<evidence type="ECO:0000256" key="5">
    <source>
        <dbReference type="ARBA" id="ARBA00023163"/>
    </source>
</evidence>
<dbReference type="GO" id="GO:0016987">
    <property type="term" value="F:sigma factor activity"/>
    <property type="evidence" value="ECO:0007669"/>
    <property type="project" value="UniProtKB-KW"/>
</dbReference>
<accession>A0A9X3TU54</accession>
<dbReference type="Pfam" id="PF04542">
    <property type="entry name" value="Sigma70_r2"/>
    <property type="match status" value="1"/>
</dbReference>
<feature type="domain" description="RNA polymerase sigma-70 region 2" evidence="6">
    <location>
        <begin position="15"/>
        <end position="81"/>
    </location>
</feature>
<dbReference type="RefSeq" id="WP_143864212.1">
    <property type="nucleotide sequence ID" value="NZ_JAPYYP010000031.1"/>
</dbReference>
<keyword evidence="5" id="KW-0804">Transcription</keyword>
<keyword evidence="9" id="KW-1185">Reference proteome</keyword>
<dbReference type="InterPro" id="IPR013325">
    <property type="entry name" value="RNA_pol_sigma_r2"/>
</dbReference>
<keyword evidence="2" id="KW-0805">Transcription regulation</keyword>
<dbReference type="EMBL" id="JAPYYP010000031">
    <property type="protein sequence ID" value="MDA5110430.1"/>
    <property type="molecule type" value="Genomic_DNA"/>
</dbReference>
<evidence type="ECO:0000259" key="6">
    <source>
        <dbReference type="Pfam" id="PF04542"/>
    </source>
</evidence>
<dbReference type="NCBIfam" id="TIGR02937">
    <property type="entry name" value="sigma70-ECF"/>
    <property type="match status" value="1"/>
</dbReference>
<dbReference type="InterPro" id="IPR036388">
    <property type="entry name" value="WH-like_DNA-bd_sf"/>
</dbReference>
<dbReference type="SUPFAM" id="SSF88659">
    <property type="entry name" value="Sigma3 and sigma4 domains of RNA polymerase sigma factors"/>
    <property type="match status" value="1"/>
</dbReference>
<gene>
    <name evidence="8" type="ORF">O3V59_18880</name>
</gene>
<evidence type="ECO:0000313" key="9">
    <source>
        <dbReference type="Proteomes" id="UP001151071"/>
    </source>
</evidence>
<comment type="similarity">
    <text evidence="1">Belongs to the sigma-70 factor family. ECF subfamily.</text>
</comment>
<name>A0A9X3TU54_9BACL</name>
<dbReference type="CDD" id="cd06171">
    <property type="entry name" value="Sigma70_r4"/>
    <property type="match status" value="1"/>
</dbReference>
<dbReference type="PANTHER" id="PTHR43133:SF57">
    <property type="entry name" value="RNA POLYMERASE SIGMA-70 FACTOR"/>
    <property type="match status" value="1"/>
</dbReference>
<dbReference type="GO" id="GO:0003677">
    <property type="term" value="F:DNA binding"/>
    <property type="evidence" value="ECO:0007669"/>
    <property type="project" value="UniProtKB-KW"/>
</dbReference>
<dbReference type="SUPFAM" id="SSF88946">
    <property type="entry name" value="Sigma2 domain of RNA polymerase sigma factors"/>
    <property type="match status" value="1"/>
</dbReference>
<evidence type="ECO:0000313" key="8">
    <source>
        <dbReference type="EMBL" id="MDA5110430.1"/>
    </source>
</evidence>
<keyword evidence="4" id="KW-0238">DNA-binding</keyword>
<comment type="caution">
    <text evidence="8">The sequence shown here is derived from an EMBL/GenBank/DDBJ whole genome shotgun (WGS) entry which is preliminary data.</text>
</comment>
<evidence type="ECO:0000256" key="1">
    <source>
        <dbReference type="ARBA" id="ARBA00010641"/>
    </source>
</evidence>
<evidence type="ECO:0000256" key="4">
    <source>
        <dbReference type="ARBA" id="ARBA00023125"/>
    </source>
</evidence>
<dbReference type="Gene3D" id="1.10.1740.10">
    <property type="match status" value="1"/>
</dbReference>
<dbReference type="Pfam" id="PF04545">
    <property type="entry name" value="Sigma70_r4"/>
    <property type="match status" value="1"/>
</dbReference>
<sequence>MNTTRTHEQWNHQRIYEEYSAHIHRYFRYRVKNVWDVEDLTTTVFVKVYAKLDQYDRRHPFGAWIFRIAHNTLVDYLRKKRECPVDTETFAAMKANDKLPEERLLNRESHDALWKNVRTLSADQRRVISLRYLADLRMNEIAKILGKSEASVKILHFRGIRKLQQLMAAQG</sequence>
<dbReference type="GO" id="GO:0006352">
    <property type="term" value="P:DNA-templated transcription initiation"/>
    <property type="evidence" value="ECO:0007669"/>
    <property type="project" value="InterPro"/>
</dbReference>
<dbReference type="InterPro" id="IPR007627">
    <property type="entry name" value="RNA_pol_sigma70_r2"/>
</dbReference>
<keyword evidence="3" id="KW-0731">Sigma factor</keyword>
<dbReference type="InterPro" id="IPR039425">
    <property type="entry name" value="RNA_pol_sigma-70-like"/>
</dbReference>
<dbReference type="Proteomes" id="UP001151071">
    <property type="component" value="Unassembled WGS sequence"/>
</dbReference>
<reference evidence="8" key="1">
    <citation type="submission" date="2022-12" db="EMBL/GenBank/DDBJ databases">
        <title>Draft genome sequence of the thermophilic strain Brevibacillus thermoruber HT42, isolated from Los Humeros, Puebla, Mexico, with biotechnological potential.</title>
        <authorList>
            <person name="Lara Sanchez J."/>
            <person name="Solis Palacios R."/>
            <person name="Bustos Baena A.S."/>
            <person name="Ruz Baez A.E."/>
            <person name="Espinosa Luna G."/>
            <person name="Oliart Ros R.M."/>
        </authorList>
    </citation>
    <scope>NUCLEOTIDE SEQUENCE</scope>
    <source>
        <strain evidence="8">HT42</strain>
    </source>
</reference>
<dbReference type="AlphaFoldDB" id="A0A9X3TU54"/>
<dbReference type="InterPro" id="IPR013324">
    <property type="entry name" value="RNA_pol_sigma_r3/r4-like"/>
</dbReference>
<dbReference type="PANTHER" id="PTHR43133">
    <property type="entry name" value="RNA POLYMERASE ECF-TYPE SIGMA FACTO"/>
    <property type="match status" value="1"/>
</dbReference>
<protein>
    <submittedName>
        <fullName evidence="8">Sigma-70 family RNA polymerase sigma factor</fullName>
    </submittedName>
</protein>
<evidence type="ECO:0000259" key="7">
    <source>
        <dbReference type="Pfam" id="PF04545"/>
    </source>
</evidence>
<evidence type="ECO:0000256" key="2">
    <source>
        <dbReference type="ARBA" id="ARBA00023015"/>
    </source>
</evidence>
<feature type="domain" description="RNA polymerase sigma-70 region 4" evidence="7">
    <location>
        <begin position="119"/>
        <end position="164"/>
    </location>
</feature>
<dbReference type="InterPro" id="IPR014284">
    <property type="entry name" value="RNA_pol_sigma-70_dom"/>
</dbReference>
<evidence type="ECO:0000256" key="3">
    <source>
        <dbReference type="ARBA" id="ARBA00023082"/>
    </source>
</evidence>
<dbReference type="Gene3D" id="1.10.10.10">
    <property type="entry name" value="Winged helix-like DNA-binding domain superfamily/Winged helix DNA-binding domain"/>
    <property type="match status" value="1"/>
</dbReference>
<organism evidence="8 9">
    <name type="scientific">Brevibacillus thermoruber</name>
    <dbReference type="NCBI Taxonomy" id="33942"/>
    <lineage>
        <taxon>Bacteria</taxon>
        <taxon>Bacillati</taxon>
        <taxon>Bacillota</taxon>
        <taxon>Bacilli</taxon>
        <taxon>Bacillales</taxon>
        <taxon>Paenibacillaceae</taxon>
        <taxon>Brevibacillus</taxon>
    </lineage>
</organism>
<proteinExistence type="inferred from homology"/>
<dbReference type="InterPro" id="IPR007630">
    <property type="entry name" value="RNA_pol_sigma70_r4"/>
</dbReference>